<reference evidence="2" key="1">
    <citation type="submission" date="2019-10" db="EMBL/GenBank/DDBJ databases">
        <authorList>
            <person name="Soares A.E.R."/>
            <person name="Aleixo A."/>
            <person name="Schneider P."/>
            <person name="Miyaki C.Y."/>
            <person name="Schneider M.P."/>
            <person name="Mello C."/>
            <person name="Vasconcelos A.T.R."/>
        </authorList>
    </citation>
    <scope>NUCLEOTIDE SEQUENCE</scope>
    <source>
        <tissue evidence="2">Muscle</tissue>
    </source>
</reference>
<protein>
    <submittedName>
        <fullName evidence="2">Uncharacterized protein</fullName>
    </submittedName>
</protein>
<proteinExistence type="predicted"/>
<comment type="caution">
    <text evidence="2">The sequence shown here is derived from an EMBL/GenBank/DDBJ whole genome shotgun (WGS) entry which is preliminary data.</text>
</comment>
<feature type="region of interest" description="Disordered" evidence="1">
    <location>
        <begin position="79"/>
        <end position="110"/>
    </location>
</feature>
<evidence type="ECO:0000256" key="1">
    <source>
        <dbReference type="SAM" id="MobiDB-lite"/>
    </source>
</evidence>
<feature type="compositionally biased region" description="Basic and acidic residues" evidence="1">
    <location>
        <begin position="95"/>
        <end position="109"/>
    </location>
</feature>
<name>A0ABQ9CPN9_9PASS</name>
<dbReference type="Proteomes" id="UP001145742">
    <property type="component" value="Unassembled WGS sequence"/>
</dbReference>
<dbReference type="EMBL" id="WHWB01034789">
    <property type="protein sequence ID" value="KAJ7404095.1"/>
    <property type="molecule type" value="Genomic_DNA"/>
</dbReference>
<accession>A0ABQ9CPN9</accession>
<organism evidence="2 3">
    <name type="scientific">Willisornis vidua</name>
    <name type="common">Xingu scale-backed antbird</name>
    <dbReference type="NCBI Taxonomy" id="1566151"/>
    <lineage>
        <taxon>Eukaryota</taxon>
        <taxon>Metazoa</taxon>
        <taxon>Chordata</taxon>
        <taxon>Craniata</taxon>
        <taxon>Vertebrata</taxon>
        <taxon>Euteleostomi</taxon>
        <taxon>Archelosauria</taxon>
        <taxon>Archosauria</taxon>
        <taxon>Dinosauria</taxon>
        <taxon>Saurischia</taxon>
        <taxon>Theropoda</taxon>
        <taxon>Coelurosauria</taxon>
        <taxon>Aves</taxon>
        <taxon>Neognathae</taxon>
        <taxon>Neoaves</taxon>
        <taxon>Telluraves</taxon>
        <taxon>Australaves</taxon>
        <taxon>Passeriformes</taxon>
        <taxon>Thamnophilidae</taxon>
        <taxon>Willisornis</taxon>
    </lineage>
</organism>
<keyword evidence="3" id="KW-1185">Reference proteome</keyword>
<gene>
    <name evidence="2" type="ORF">WISP_147348</name>
</gene>
<sequence length="137" mass="15431">MVKGLEGNPYKEWLRSLGLFSLEKRRLRGDLTVALNILTRGSRGAGTDLFTLMTGGNHMKLSQGRLRLVMRKRFFIDGVEMGNGTGSPEKYQSTKPDRGQETFEQHSSTKCDSWGYSVQSLLDFDDPCGYFPTQESL</sequence>
<evidence type="ECO:0000313" key="2">
    <source>
        <dbReference type="EMBL" id="KAJ7404095.1"/>
    </source>
</evidence>
<evidence type="ECO:0000313" key="3">
    <source>
        <dbReference type="Proteomes" id="UP001145742"/>
    </source>
</evidence>